<evidence type="ECO:0008006" key="17">
    <source>
        <dbReference type="Google" id="ProtNLM"/>
    </source>
</evidence>
<feature type="compositionally biased region" description="Polar residues" evidence="11">
    <location>
        <begin position="1334"/>
        <end position="1350"/>
    </location>
</feature>
<dbReference type="Pfam" id="PF00595">
    <property type="entry name" value="PDZ"/>
    <property type="match status" value="1"/>
</dbReference>
<feature type="compositionally biased region" description="Polar residues" evidence="11">
    <location>
        <begin position="257"/>
        <end position="274"/>
    </location>
</feature>
<proteinExistence type="inferred from homology"/>
<dbReference type="GO" id="GO:0007015">
    <property type="term" value="P:actin filament organization"/>
    <property type="evidence" value="ECO:0007669"/>
    <property type="project" value="TreeGrafter"/>
</dbReference>
<dbReference type="Pfam" id="PF08688">
    <property type="entry name" value="ASD1"/>
    <property type="match status" value="1"/>
</dbReference>
<feature type="compositionally biased region" description="Polar residues" evidence="11">
    <location>
        <begin position="1196"/>
        <end position="1206"/>
    </location>
</feature>
<feature type="region of interest" description="Disordered" evidence="11">
    <location>
        <begin position="1457"/>
        <end position="1478"/>
    </location>
</feature>
<feature type="domain" description="ASD1" evidence="13">
    <location>
        <begin position="763"/>
        <end position="848"/>
    </location>
</feature>
<feature type="compositionally biased region" description="Basic and acidic residues" evidence="11">
    <location>
        <begin position="1027"/>
        <end position="1050"/>
    </location>
</feature>
<feature type="region of interest" description="Disordered" evidence="11">
    <location>
        <begin position="1300"/>
        <end position="1357"/>
    </location>
</feature>
<dbReference type="PROSITE" id="PS50106">
    <property type="entry name" value="PDZ"/>
    <property type="match status" value="1"/>
</dbReference>
<dbReference type="PROSITE" id="PS51306">
    <property type="entry name" value="ASD1"/>
    <property type="match status" value="1"/>
</dbReference>
<feature type="compositionally biased region" description="Pro residues" evidence="11">
    <location>
        <begin position="1170"/>
        <end position="1182"/>
    </location>
</feature>
<sequence length="1662" mass="184418">MDTINQYPIDSGFPEGGHRIFYGSDRSGKFDEHHGNGEGWKVVDVTLAGGAPWGFTLRGGLEHREPLLITKVEEGSKAATARLQAGDELINVNNISLSGYRQEAICLIKGSHKTLSLVVKRRNEPMSRPHSWHATKFNESHSEAKTQSTPSPVWQTRYDASSFPSELSTGWEQTNLRRVSDQFSSLGSMDSLEHSSHPYPPGRLSPSKSNNNSIEHLGGGKRDSAYSSFSTSSGTPDYSLSKSNAASTENMLYKVNQWDSSSRHSNGRHSQSEGVRQDERLGYLQHLSGSGSHEIPKPEEQPGTRHSSSGRVSIGPVWHVPDMKKNMVSSTPPPTPPTRSDSFAATKVHEKGLITGISEGHGVHAQLKPQVKALQKAGETQESTLRSHQASETGLEGRRDYNLPSKNDSSNPYISSDYPYPHRMPSDKTYSLSTTDVRDRHQSCAPVPYHPRQYSDEGTFHAQTRTIPALKPPFSGYFSSMQELPTNNHMQPNSQNQTRRPAASVSGHIGGTSHHIAHGMTQATLMRVDDSKASSVSEMSHSGRDRMSVGSQGGAKDRYFPPQSQHHDADHKDNNASFKQSDNHHRIFIAPSNIPDSTKPSELRGSQKLLHVSSSDEHSGSYPSSKQPEHRRSAGHIHLKEYSQQPFPAKSESKICPQKTPMLYSLAQENNDAEDCQDEINSGSAHQETLDSQSGKQARRSDRFATTLRNEIQMRRAQLQKSRSAATLESPVEAVEEPAVWKTTGTSSPSKDGSFSSSYKDHLKEAQARVLQATSFRRKDLEPVLFEHPGTEGPTRKDTPPLSGVSEVPPSKPTSGSNQVLRIGSRKRFSAEKKLRSFSEPDKIHEVGANDRSSVADNAAPLENRYRLFEVVGKPAFPKPMPKQNLQISEDTRLAKSGGMHYSAKSDSSGRSNSESSTPIENHLNNEGQDGPHSVNRQAMIEQQRLGTFAEYEANWNIQRKTAEPRVSGRYHSADNILDTGNETQSKPTCVHERSRSSPSADFYGQKLPVQEKKSADYSKPETNLCDQDKNNTRLNEKGYSEHICKEKPEAPPLALTEDLEKKALDPPSSHHKTALHFSDHSTRSEPSAPSKNKSSVLLPHLEKYKCPEGTPPPLSKFQEVQPGSQGGVLASLSPVNNQSSASLSAPVPWKGSEHSKGPTREEELQQELVPPPFPPPPPPAVLPTQQTAGPTQPTMEGQRSPSPQFAPQRLTDKPPVSVSIQDEAPGRMDRVKDENTSVKKVPIKIVHSETDTEKESRQYLDLSIETPVSSQGPGVTHLHSLGNPDQSYSLFCTYTRQKNQVPDQREADMGPLKDQGPQTNMNPVSYALHGLQTAPSSDQSSNGVSSHPLQTGDDEKRKELAKDIMDKDRTLVDILDQSKMKTTMDLMEGIFPQGEQLLEEAQQRRKAAPKQLSHRNSVEKKEEDSLVAATALVTNSTYYSTSAPKAELLIKMKDMQEQSVEHNSEEELEEDNESDLASKKHELIDSLSKKLQVLREAQESLQEDVQDNNALGEDVEAIVQGVCKPNELEKFRMFVGDLDKVVNLLLSLSGRLARVENALNSLEEDASLEERRTLTEKRKLLIRQHEDAKELKENLDRRERVVYDILASYLSEENMADYEHFVKMKSALIIEQRKLEDKIKLGEEQLKCLMDSLPMDQRTTI</sequence>
<evidence type="ECO:0000256" key="2">
    <source>
        <dbReference type="ARBA" id="ARBA00006469"/>
    </source>
</evidence>
<evidence type="ECO:0000256" key="6">
    <source>
        <dbReference type="ARBA" id="ARBA00022701"/>
    </source>
</evidence>
<evidence type="ECO:0000256" key="9">
    <source>
        <dbReference type="PROSITE-ProRule" id="PRU00637"/>
    </source>
</evidence>
<evidence type="ECO:0000256" key="7">
    <source>
        <dbReference type="ARBA" id="ARBA00023203"/>
    </source>
</evidence>
<feature type="compositionally biased region" description="Polar residues" evidence="11">
    <location>
        <begin position="679"/>
        <end position="696"/>
    </location>
</feature>
<feature type="compositionally biased region" description="Polar residues" evidence="11">
    <location>
        <begin position="1134"/>
        <end position="1144"/>
    </location>
</feature>
<organism evidence="15 16">
    <name type="scientific">Cirrhinus molitorella</name>
    <name type="common">mud carp</name>
    <dbReference type="NCBI Taxonomy" id="172907"/>
    <lineage>
        <taxon>Eukaryota</taxon>
        <taxon>Metazoa</taxon>
        <taxon>Chordata</taxon>
        <taxon>Craniata</taxon>
        <taxon>Vertebrata</taxon>
        <taxon>Euteleostomi</taxon>
        <taxon>Actinopterygii</taxon>
        <taxon>Neopterygii</taxon>
        <taxon>Teleostei</taxon>
        <taxon>Ostariophysi</taxon>
        <taxon>Cypriniformes</taxon>
        <taxon>Cyprinidae</taxon>
        <taxon>Labeoninae</taxon>
        <taxon>Labeonini</taxon>
        <taxon>Cirrhinus</taxon>
    </lineage>
</organism>
<feature type="compositionally biased region" description="Low complexity" evidence="11">
    <location>
        <begin position="225"/>
        <end position="239"/>
    </location>
</feature>
<dbReference type="SUPFAM" id="SSF50156">
    <property type="entry name" value="PDZ domain-like"/>
    <property type="match status" value="1"/>
</dbReference>
<reference evidence="15" key="1">
    <citation type="submission" date="2023-08" db="EMBL/GenBank/DDBJ databases">
        <title>Chromosome-level Genome Assembly of mud carp (Cirrhinus molitorella).</title>
        <authorList>
            <person name="Liu H."/>
        </authorList>
    </citation>
    <scope>NUCLEOTIDE SEQUENCE</scope>
    <source>
        <strain evidence="15">Prfri</strain>
        <tissue evidence="15">Muscle</tissue>
    </source>
</reference>
<evidence type="ECO:0000256" key="5">
    <source>
        <dbReference type="ARBA" id="ARBA00022553"/>
    </source>
</evidence>
<evidence type="ECO:0000256" key="11">
    <source>
        <dbReference type="SAM" id="MobiDB-lite"/>
    </source>
</evidence>
<keyword evidence="3" id="KW-0217">Developmental protein</keyword>
<dbReference type="GO" id="GO:0030864">
    <property type="term" value="C:cortical actin cytoskeleton"/>
    <property type="evidence" value="ECO:0007669"/>
    <property type="project" value="TreeGrafter"/>
</dbReference>
<feature type="compositionally biased region" description="Basic and acidic residues" evidence="11">
    <location>
        <begin position="1010"/>
        <end position="1020"/>
    </location>
</feature>
<dbReference type="Gene3D" id="2.30.42.10">
    <property type="match status" value="1"/>
</dbReference>
<dbReference type="Gene3D" id="6.10.250.3120">
    <property type="match status" value="1"/>
</dbReference>
<keyword evidence="5" id="KW-0597">Phosphoprotein</keyword>
<feature type="region of interest" description="Disordered" evidence="11">
    <location>
        <begin position="964"/>
        <end position="1238"/>
    </location>
</feature>
<keyword evidence="8" id="KW-0206">Cytoskeleton</keyword>
<name>A0AA88TJW5_9TELE</name>
<keyword evidence="4" id="KW-0963">Cytoplasm</keyword>
<dbReference type="GO" id="GO:0016324">
    <property type="term" value="C:apical plasma membrane"/>
    <property type="evidence" value="ECO:0007669"/>
    <property type="project" value="TreeGrafter"/>
</dbReference>
<feature type="compositionally biased region" description="Basic and acidic residues" evidence="11">
    <location>
        <begin position="294"/>
        <end position="303"/>
    </location>
</feature>
<keyword evidence="6" id="KW-0493">Microtubule</keyword>
<feature type="compositionally biased region" description="Low complexity" evidence="11">
    <location>
        <begin position="1184"/>
        <end position="1195"/>
    </location>
</feature>
<keyword evidence="16" id="KW-1185">Reference proteome</keyword>
<feature type="region of interest" description="Disordered" evidence="11">
    <location>
        <begin position="1401"/>
        <end position="1420"/>
    </location>
</feature>
<feature type="region of interest" description="Disordered" evidence="11">
    <location>
        <begin position="529"/>
        <end position="578"/>
    </location>
</feature>
<feature type="compositionally biased region" description="Basic and acidic residues" evidence="11">
    <location>
        <begin position="555"/>
        <end position="574"/>
    </location>
</feature>
<evidence type="ECO:0000256" key="4">
    <source>
        <dbReference type="ARBA" id="ARBA00022490"/>
    </source>
</evidence>
<comment type="similarity">
    <text evidence="2">Belongs to the shroom family.</text>
</comment>
<feature type="region of interest" description="Disordered" evidence="11">
    <location>
        <begin position="612"/>
        <end position="633"/>
    </location>
</feature>
<feature type="compositionally biased region" description="Polar residues" evidence="11">
    <location>
        <begin position="404"/>
        <end position="414"/>
    </location>
</feature>
<feature type="region of interest" description="Disordered" evidence="11">
    <location>
        <begin position="124"/>
        <end position="155"/>
    </location>
</feature>
<feature type="compositionally biased region" description="Low complexity" evidence="11">
    <location>
        <begin position="747"/>
        <end position="758"/>
    </location>
</feature>
<feature type="compositionally biased region" description="Polar residues" evidence="11">
    <location>
        <begin position="378"/>
        <end position="392"/>
    </location>
</feature>
<evidence type="ECO:0000313" key="16">
    <source>
        <dbReference type="Proteomes" id="UP001187343"/>
    </source>
</evidence>
<dbReference type="InterPro" id="IPR036034">
    <property type="entry name" value="PDZ_sf"/>
</dbReference>
<gene>
    <name evidence="15" type="ORF">Q8A67_014585</name>
</gene>
<dbReference type="InterPro" id="IPR001478">
    <property type="entry name" value="PDZ"/>
</dbReference>
<dbReference type="PANTHER" id="PTHR15012:SF8">
    <property type="entry name" value="PROTEIN SHROOM2"/>
    <property type="match status" value="1"/>
</dbReference>
<feature type="region of interest" description="Disordered" evidence="11">
    <location>
        <begin position="372"/>
        <end position="427"/>
    </location>
</feature>
<evidence type="ECO:0000256" key="10">
    <source>
        <dbReference type="SAM" id="Coils"/>
    </source>
</evidence>
<evidence type="ECO:0000256" key="8">
    <source>
        <dbReference type="ARBA" id="ARBA00023212"/>
    </source>
</evidence>
<feature type="region of interest" description="Disordered" evidence="11">
    <location>
        <begin position="721"/>
        <end position="758"/>
    </location>
</feature>
<feature type="domain" description="ASD2" evidence="14">
    <location>
        <begin position="1359"/>
        <end position="1655"/>
    </location>
</feature>
<feature type="coiled-coil region" evidence="10">
    <location>
        <begin position="1546"/>
        <end position="1599"/>
    </location>
</feature>
<dbReference type="GO" id="GO:0043296">
    <property type="term" value="C:apical junction complex"/>
    <property type="evidence" value="ECO:0007669"/>
    <property type="project" value="TreeGrafter"/>
</dbReference>
<keyword evidence="7 9" id="KW-0009">Actin-binding</keyword>
<dbReference type="Pfam" id="PF08687">
    <property type="entry name" value="ASD2"/>
    <property type="match status" value="1"/>
</dbReference>
<feature type="compositionally biased region" description="Polar residues" evidence="11">
    <location>
        <begin position="145"/>
        <end position="155"/>
    </location>
</feature>
<feature type="compositionally biased region" description="Low complexity" evidence="11">
    <location>
        <begin position="731"/>
        <end position="740"/>
    </location>
</feature>
<dbReference type="InterPro" id="IPR027685">
    <property type="entry name" value="Shroom_fam"/>
</dbReference>
<feature type="region of interest" description="Disordered" evidence="11">
    <location>
        <begin position="257"/>
        <end position="317"/>
    </location>
</feature>
<evidence type="ECO:0000259" key="14">
    <source>
        <dbReference type="PROSITE" id="PS51307"/>
    </source>
</evidence>
<feature type="compositionally biased region" description="Polar residues" evidence="11">
    <location>
        <begin position="979"/>
        <end position="988"/>
    </location>
</feature>
<dbReference type="CDD" id="cd06750">
    <property type="entry name" value="PDZ_shroom2_3_4-like"/>
    <property type="match status" value="1"/>
</dbReference>
<dbReference type="FunFam" id="2.30.42.10:FF:000100">
    <property type="entry name" value="Shroom family member 2"/>
    <property type="match status" value="1"/>
</dbReference>
<dbReference type="Proteomes" id="UP001187343">
    <property type="component" value="Unassembled WGS sequence"/>
</dbReference>
<protein>
    <recommendedName>
        <fullName evidence="17">Protein Shroom2-like</fullName>
    </recommendedName>
</protein>
<dbReference type="GO" id="GO:0051015">
    <property type="term" value="F:actin filament binding"/>
    <property type="evidence" value="ECO:0007669"/>
    <property type="project" value="InterPro"/>
</dbReference>
<feature type="compositionally biased region" description="Basic and acidic residues" evidence="11">
    <location>
        <begin position="1152"/>
        <end position="1164"/>
    </location>
</feature>
<dbReference type="InterPro" id="IPR014800">
    <property type="entry name" value="ASD1_dom"/>
</dbReference>
<comment type="subcellular location">
    <subcellularLocation>
        <location evidence="1">Cytoplasm</location>
        <location evidence="1">Cytoskeleton</location>
    </subcellularLocation>
</comment>
<keyword evidence="10" id="KW-0175">Coiled coil</keyword>
<accession>A0AA88TJW5</accession>
<evidence type="ECO:0000313" key="15">
    <source>
        <dbReference type="EMBL" id="KAK2889210.1"/>
    </source>
</evidence>
<dbReference type="PROSITE" id="PS51307">
    <property type="entry name" value="ASD2"/>
    <property type="match status" value="1"/>
</dbReference>
<dbReference type="EMBL" id="JAUYZG010000014">
    <property type="protein sequence ID" value="KAK2889210.1"/>
    <property type="molecule type" value="Genomic_DNA"/>
</dbReference>
<dbReference type="GO" id="GO:0005912">
    <property type="term" value="C:adherens junction"/>
    <property type="evidence" value="ECO:0007669"/>
    <property type="project" value="TreeGrafter"/>
</dbReference>
<feature type="domain" description="PDZ" evidence="12">
    <location>
        <begin position="42"/>
        <end position="123"/>
    </location>
</feature>
<evidence type="ECO:0000256" key="1">
    <source>
        <dbReference type="ARBA" id="ARBA00004245"/>
    </source>
</evidence>
<feature type="region of interest" description="Disordered" evidence="11">
    <location>
        <begin position="187"/>
        <end position="242"/>
    </location>
</feature>
<comment type="caution">
    <text evidence="15">The sequence shown here is derived from an EMBL/GenBank/DDBJ whole genome shotgun (WGS) entry which is preliminary data.</text>
</comment>
<evidence type="ECO:0000256" key="3">
    <source>
        <dbReference type="ARBA" id="ARBA00022473"/>
    </source>
</evidence>
<feature type="region of interest" description="Disordered" evidence="11">
    <location>
        <begin position="786"/>
        <end position="819"/>
    </location>
</feature>
<feature type="region of interest" description="Disordered" evidence="11">
    <location>
        <begin position="897"/>
        <end position="934"/>
    </location>
</feature>
<dbReference type="GO" id="GO:0005874">
    <property type="term" value="C:microtubule"/>
    <property type="evidence" value="ECO:0007669"/>
    <property type="project" value="UniProtKB-KW"/>
</dbReference>
<feature type="compositionally biased region" description="Polar residues" evidence="11">
    <location>
        <begin position="1085"/>
        <end position="1096"/>
    </location>
</feature>
<dbReference type="PANTHER" id="PTHR15012">
    <property type="entry name" value="APICAL PROTEIN/SHROOM-RELATED"/>
    <property type="match status" value="1"/>
</dbReference>
<feature type="compositionally biased region" description="Basic and acidic residues" evidence="11">
    <location>
        <begin position="1225"/>
        <end position="1238"/>
    </location>
</feature>
<feature type="region of interest" description="Disordered" evidence="11">
    <location>
        <begin position="671"/>
        <end position="702"/>
    </location>
</feature>
<feature type="compositionally biased region" description="Low complexity" evidence="11">
    <location>
        <begin position="906"/>
        <end position="917"/>
    </location>
</feature>
<evidence type="ECO:0000259" key="13">
    <source>
        <dbReference type="PROSITE" id="PS51306"/>
    </source>
</evidence>
<dbReference type="SMART" id="SM00228">
    <property type="entry name" value="PDZ"/>
    <property type="match status" value="1"/>
</dbReference>
<evidence type="ECO:0000259" key="12">
    <source>
        <dbReference type="PROSITE" id="PS50106"/>
    </source>
</evidence>
<feature type="compositionally biased region" description="Basic and acidic residues" evidence="11">
    <location>
        <begin position="1457"/>
        <end position="1466"/>
    </location>
</feature>
<dbReference type="InterPro" id="IPR014799">
    <property type="entry name" value="ASD2_dom"/>
</dbReference>
<feature type="compositionally biased region" description="Polar residues" evidence="11">
    <location>
        <begin position="918"/>
        <end position="928"/>
    </location>
</feature>